<dbReference type="GO" id="GO:0005576">
    <property type="term" value="C:extracellular region"/>
    <property type="evidence" value="ECO:0007669"/>
    <property type="project" value="UniProtKB-SubCell"/>
</dbReference>
<feature type="signal peptide" evidence="4">
    <location>
        <begin position="1"/>
        <end position="24"/>
    </location>
</feature>
<dbReference type="InterPro" id="IPR029052">
    <property type="entry name" value="Metallo-depent_PP-like"/>
</dbReference>
<dbReference type="SUPFAM" id="SSF55816">
    <property type="entry name" value="5'-nucleotidase (syn. UDP-sugar hydrolase), C-terminal domain"/>
    <property type="match status" value="1"/>
</dbReference>
<feature type="domain" description="5'-Nucleotidase C-terminal" evidence="6">
    <location>
        <begin position="364"/>
        <end position="526"/>
    </location>
</feature>
<evidence type="ECO:0000313" key="7">
    <source>
        <dbReference type="EMBL" id="TXD32334.1"/>
    </source>
</evidence>
<name>A0A5C6WWS1_9DELT</name>
<dbReference type="RefSeq" id="WP_146976491.1">
    <property type="nucleotide sequence ID" value="NZ_VOSL01000132.1"/>
</dbReference>
<dbReference type="PANTHER" id="PTHR11575">
    <property type="entry name" value="5'-NUCLEOTIDASE-RELATED"/>
    <property type="match status" value="1"/>
</dbReference>
<dbReference type="GO" id="GO:0000166">
    <property type="term" value="F:nucleotide binding"/>
    <property type="evidence" value="ECO:0007669"/>
    <property type="project" value="UniProtKB-KW"/>
</dbReference>
<dbReference type="PRINTS" id="PR01607">
    <property type="entry name" value="APYRASEFAMLY"/>
</dbReference>
<keyword evidence="4" id="KW-0378">Hydrolase</keyword>
<keyword evidence="2" id="KW-0964">Secreted</keyword>
<keyword evidence="3 4" id="KW-0732">Signal</keyword>
<dbReference type="Proteomes" id="UP000321046">
    <property type="component" value="Unassembled WGS sequence"/>
</dbReference>
<keyword evidence="4" id="KW-0547">Nucleotide-binding</keyword>
<dbReference type="SUPFAM" id="SSF56300">
    <property type="entry name" value="Metallo-dependent phosphatases"/>
    <property type="match status" value="1"/>
</dbReference>
<dbReference type="EMBL" id="VOSL01000132">
    <property type="protein sequence ID" value="TXD32334.1"/>
    <property type="molecule type" value="Genomic_DNA"/>
</dbReference>
<comment type="subcellular location">
    <subcellularLocation>
        <location evidence="1">Secreted</location>
    </subcellularLocation>
</comment>
<dbReference type="InterPro" id="IPR004843">
    <property type="entry name" value="Calcineurin-like_PHP"/>
</dbReference>
<organism evidence="7 8">
    <name type="scientific">Lujinxingia vulgaris</name>
    <dbReference type="NCBI Taxonomy" id="2600176"/>
    <lineage>
        <taxon>Bacteria</taxon>
        <taxon>Deltaproteobacteria</taxon>
        <taxon>Bradymonadales</taxon>
        <taxon>Lujinxingiaceae</taxon>
        <taxon>Lujinxingia</taxon>
    </lineage>
</organism>
<dbReference type="FunFam" id="3.90.780.10:FF:000004">
    <property type="entry name" value="UDP-sugar hydrolase, putative"/>
    <property type="match status" value="1"/>
</dbReference>
<dbReference type="Pfam" id="PF00149">
    <property type="entry name" value="Metallophos"/>
    <property type="match status" value="1"/>
</dbReference>
<dbReference type="PANTHER" id="PTHR11575:SF24">
    <property type="entry name" value="5'-NUCLEOTIDASE"/>
    <property type="match status" value="1"/>
</dbReference>
<evidence type="ECO:0000256" key="3">
    <source>
        <dbReference type="ARBA" id="ARBA00022729"/>
    </source>
</evidence>
<sequence>MIWTPRVVAALASLALVACSSGSAPDAPPIETPAAAENAEPVNLRVLAFNDLHGALEGPSGKVWVDGEKVETGGAAYLAAHINAERDAVDNALVVAAGDLIGASPLVSALLHDEPTIEVMNALGLDASSVGNHEFDEGYQELLRIAEGGCHPTAGCREGYTYEGPTFSYLAANVRITGEDETLLPPYIIRDIDGVKVAIIGMTLEDTPSAVVPTAVEGLEFYDEVETVKALLPELEAEDVVTAIVLLHEGGVIHGEQTDIGECPDVQGAIVPIAEAMPPLVSVIVTGHTHAAYVCEFGGKLVTAAQSFGRVVTAIDMTIDRQTGEVLERSARQRAVTRDVEPDPEIATLIDTYAEISAPLAERVVGSLTAPISRERDATGQSPLGKLIADAQLAATAGEDIGGAQVAFMNPGGIRSSLEPDAEGNITFSDLHTCQPFGNTLVTMTLTGQQIHTLLEQQWINPDRTHMLGVSQGFSYTWNADAPAGERIDPTSMALNGEVLAMDENYRVTVNNFLSTGGDGFTVLAEGTERVVGPIDLDALVTYVEENSPISAPEDARVMVIGEAAAAAE</sequence>
<evidence type="ECO:0000259" key="5">
    <source>
        <dbReference type="Pfam" id="PF00149"/>
    </source>
</evidence>
<dbReference type="AlphaFoldDB" id="A0A5C6WWS1"/>
<gene>
    <name evidence="7" type="ORF">FRC96_17890</name>
</gene>
<reference evidence="7 8" key="1">
    <citation type="submission" date="2019-08" db="EMBL/GenBank/DDBJ databases">
        <title>Bradymonadales sp. TMQ2.</title>
        <authorList>
            <person name="Liang Q."/>
        </authorList>
    </citation>
    <scope>NUCLEOTIDE SEQUENCE [LARGE SCALE GENOMIC DNA]</scope>
    <source>
        <strain evidence="7 8">TMQ2</strain>
    </source>
</reference>
<feature type="domain" description="Calcineurin-like phosphoesterase" evidence="5">
    <location>
        <begin position="44"/>
        <end position="291"/>
    </location>
</feature>
<evidence type="ECO:0000256" key="2">
    <source>
        <dbReference type="ARBA" id="ARBA00022525"/>
    </source>
</evidence>
<dbReference type="GO" id="GO:0008768">
    <property type="term" value="F:UDP-sugar diphosphatase activity"/>
    <property type="evidence" value="ECO:0007669"/>
    <property type="project" value="TreeGrafter"/>
</dbReference>
<comment type="similarity">
    <text evidence="4">Belongs to the 5'-nucleotidase family.</text>
</comment>
<dbReference type="Pfam" id="PF02872">
    <property type="entry name" value="5_nucleotid_C"/>
    <property type="match status" value="1"/>
</dbReference>
<dbReference type="OrthoDB" id="9803927at2"/>
<evidence type="ECO:0000256" key="4">
    <source>
        <dbReference type="RuleBase" id="RU362119"/>
    </source>
</evidence>
<dbReference type="GO" id="GO:0030288">
    <property type="term" value="C:outer membrane-bounded periplasmic space"/>
    <property type="evidence" value="ECO:0007669"/>
    <property type="project" value="TreeGrafter"/>
</dbReference>
<protein>
    <submittedName>
        <fullName evidence="7">Bifunctional metallophosphatase/5'-nucleotidase</fullName>
    </submittedName>
</protein>
<dbReference type="Gene3D" id="3.90.780.10">
    <property type="entry name" value="5'-Nucleotidase, C-terminal domain"/>
    <property type="match status" value="1"/>
</dbReference>
<dbReference type="GO" id="GO:0009166">
    <property type="term" value="P:nucleotide catabolic process"/>
    <property type="evidence" value="ECO:0007669"/>
    <property type="project" value="InterPro"/>
</dbReference>
<accession>A0A5C6WWS1</accession>
<dbReference type="InterPro" id="IPR036907">
    <property type="entry name" value="5'-Nucleotdase_C_sf"/>
</dbReference>
<evidence type="ECO:0000259" key="6">
    <source>
        <dbReference type="Pfam" id="PF02872"/>
    </source>
</evidence>
<proteinExistence type="inferred from homology"/>
<dbReference type="Gene3D" id="3.60.21.10">
    <property type="match status" value="1"/>
</dbReference>
<evidence type="ECO:0000313" key="8">
    <source>
        <dbReference type="Proteomes" id="UP000321046"/>
    </source>
</evidence>
<dbReference type="InterPro" id="IPR008334">
    <property type="entry name" value="5'-Nucleotdase_C"/>
</dbReference>
<feature type="chain" id="PRO_5022996651" evidence="4">
    <location>
        <begin position="25"/>
        <end position="569"/>
    </location>
</feature>
<dbReference type="InterPro" id="IPR006179">
    <property type="entry name" value="5_nucleotidase/apyrase"/>
</dbReference>
<comment type="caution">
    <text evidence="7">The sequence shown here is derived from an EMBL/GenBank/DDBJ whole genome shotgun (WGS) entry which is preliminary data.</text>
</comment>
<dbReference type="GO" id="GO:0008253">
    <property type="term" value="F:5'-nucleotidase activity"/>
    <property type="evidence" value="ECO:0007669"/>
    <property type="project" value="TreeGrafter"/>
</dbReference>
<dbReference type="PROSITE" id="PS51257">
    <property type="entry name" value="PROKAR_LIPOPROTEIN"/>
    <property type="match status" value="1"/>
</dbReference>
<evidence type="ECO:0000256" key="1">
    <source>
        <dbReference type="ARBA" id="ARBA00004613"/>
    </source>
</evidence>